<accession>A0A9P5P9M7</accession>
<sequence>MQNGAGVGRTLFETATYDRAASDSSDHIESSNDNETPIRKPKSYTHSTPSKRHLTIPVQRSTEIMHVPTSAPSISTPLTARPRTYEPKSRNSPPAYPFSNPLRPEIQRCPHSLPARPKKLIILHPAMPQGCVSFGGIAMWGGGQTVSGRLVQEIGWRRLARPLDDGGGGDGGAGIRGRVPGLGLGRD</sequence>
<feature type="region of interest" description="Disordered" evidence="1">
    <location>
        <begin position="15"/>
        <end position="101"/>
    </location>
</feature>
<name>A0A9P5P9M7_9AGAR</name>
<dbReference type="EMBL" id="JADNRY010000225">
    <property type="protein sequence ID" value="KAF9060846.1"/>
    <property type="molecule type" value="Genomic_DNA"/>
</dbReference>
<reference evidence="2" key="1">
    <citation type="submission" date="2020-11" db="EMBL/GenBank/DDBJ databases">
        <authorList>
            <consortium name="DOE Joint Genome Institute"/>
            <person name="Ahrendt S."/>
            <person name="Riley R."/>
            <person name="Andreopoulos W."/>
            <person name="Labutti K."/>
            <person name="Pangilinan J."/>
            <person name="Ruiz-Duenas F.J."/>
            <person name="Barrasa J.M."/>
            <person name="Sanchez-Garcia M."/>
            <person name="Camarero S."/>
            <person name="Miyauchi S."/>
            <person name="Serrano A."/>
            <person name="Linde D."/>
            <person name="Babiker R."/>
            <person name="Drula E."/>
            <person name="Ayuso-Fernandez I."/>
            <person name="Pacheco R."/>
            <person name="Padilla G."/>
            <person name="Ferreira P."/>
            <person name="Barriuso J."/>
            <person name="Kellner H."/>
            <person name="Castanera R."/>
            <person name="Alfaro M."/>
            <person name="Ramirez L."/>
            <person name="Pisabarro A.G."/>
            <person name="Kuo A."/>
            <person name="Tritt A."/>
            <person name="Lipzen A."/>
            <person name="He G."/>
            <person name="Yan M."/>
            <person name="Ng V."/>
            <person name="Cullen D."/>
            <person name="Martin F."/>
            <person name="Rosso M.-N."/>
            <person name="Henrissat B."/>
            <person name="Hibbett D."/>
            <person name="Martinez A.T."/>
            <person name="Grigoriev I.V."/>
        </authorList>
    </citation>
    <scope>NUCLEOTIDE SEQUENCE</scope>
    <source>
        <strain evidence="2">AH 40177</strain>
    </source>
</reference>
<proteinExistence type="predicted"/>
<evidence type="ECO:0000313" key="2">
    <source>
        <dbReference type="EMBL" id="KAF9060846.1"/>
    </source>
</evidence>
<feature type="compositionally biased region" description="Basic and acidic residues" evidence="1">
    <location>
        <begin position="20"/>
        <end position="30"/>
    </location>
</feature>
<feature type="compositionally biased region" description="Basic residues" evidence="1">
    <location>
        <begin position="39"/>
        <end position="54"/>
    </location>
</feature>
<evidence type="ECO:0000313" key="3">
    <source>
        <dbReference type="Proteomes" id="UP000772434"/>
    </source>
</evidence>
<keyword evidence="3" id="KW-1185">Reference proteome</keyword>
<gene>
    <name evidence="2" type="ORF">BDP27DRAFT_1429609</name>
</gene>
<protein>
    <submittedName>
        <fullName evidence="2">Uncharacterized protein</fullName>
    </submittedName>
</protein>
<evidence type="ECO:0000256" key="1">
    <source>
        <dbReference type="SAM" id="MobiDB-lite"/>
    </source>
</evidence>
<organism evidence="2 3">
    <name type="scientific">Rhodocollybia butyracea</name>
    <dbReference type="NCBI Taxonomy" id="206335"/>
    <lineage>
        <taxon>Eukaryota</taxon>
        <taxon>Fungi</taxon>
        <taxon>Dikarya</taxon>
        <taxon>Basidiomycota</taxon>
        <taxon>Agaricomycotina</taxon>
        <taxon>Agaricomycetes</taxon>
        <taxon>Agaricomycetidae</taxon>
        <taxon>Agaricales</taxon>
        <taxon>Marasmiineae</taxon>
        <taxon>Omphalotaceae</taxon>
        <taxon>Rhodocollybia</taxon>
    </lineage>
</organism>
<dbReference type="AlphaFoldDB" id="A0A9P5P9M7"/>
<feature type="region of interest" description="Disordered" evidence="1">
    <location>
        <begin position="165"/>
        <end position="187"/>
    </location>
</feature>
<dbReference type="Proteomes" id="UP000772434">
    <property type="component" value="Unassembled WGS sequence"/>
</dbReference>
<comment type="caution">
    <text evidence="2">The sequence shown here is derived from an EMBL/GenBank/DDBJ whole genome shotgun (WGS) entry which is preliminary data.</text>
</comment>